<gene>
    <name evidence="5" type="ORF">EUAN_15900</name>
</gene>
<dbReference type="Pfam" id="PF04536">
    <property type="entry name" value="TPM_phosphatase"/>
    <property type="match status" value="1"/>
</dbReference>
<evidence type="ECO:0000256" key="2">
    <source>
        <dbReference type="SAM" id="Phobius"/>
    </source>
</evidence>
<dbReference type="InterPro" id="IPR007621">
    <property type="entry name" value="TPM_dom"/>
</dbReference>
<dbReference type="EMBL" id="MKIE01000005">
    <property type="protein sequence ID" value="OHW62142.1"/>
    <property type="molecule type" value="Genomic_DNA"/>
</dbReference>
<keyword evidence="2" id="KW-0812">Transmembrane</keyword>
<sequence>MRKLIGIIALLLALVFSGTAHGAQLPESSYDFYVYDETGTISESLKREIVETNKVIDEKSGAQIVVAVVENTEGSSGAQEYANELFEKWEIGDSEKDNGVLFLVSMEEQELWIEIGYGLEGALPDGKVGGIRDKYVIPNFKSGDYNEGIRQGFYALAEEVSKEYNLGDVGVESPQEAVESDAAGAGIGKILIVAGVVALVILDMIFFRGTMTMIIIRIFLGGRGPGGFGGGSGGGSSRGSGGGGSSGGGGAGGSW</sequence>
<dbReference type="STRING" id="39480.EUAN_15900"/>
<evidence type="ECO:0000313" key="6">
    <source>
        <dbReference type="Proteomes" id="UP000180254"/>
    </source>
</evidence>
<protein>
    <recommendedName>
        <fullName evidence="4">TPM domain-containing protein</fullName>
    </recommendedName>
</protein>
<evidence type="ECO:0000313" key="5">
    <source>
        <dbReference type="EMBL" id="OHW62142.1"/>
    </source>
</evidence>
<feature type="transmembrane region" description="Helical" evidence="2">
    <location>
        <begin position="186"/>
        <end position="207"/>
    </location>
</feature>
<dbReference type="OrthoDB" id="9810918at2"/>
<feature type="chain" id="PRO_5010225841" description="TPM domain-containing protein" evidence="3">
    <location>
        <begin position="23"/>
        <end position="255"/>
    </location>
</feature>
<dbReference type="Proteomes" id="UP000180254">
    <property type="component" value="Unassembled WGS sequence"/>
</dbReference>
<reference evidence="5 6" key="1">
    <citation type="submission" date="2016-09" db="EMBL/GenBank/DDBJ databases">
        <title>Genome sequence of Eubacterium angustum.</title>
        <authorList>
            <person name="Poehlein A."/>
            <person name="Daniel R."/>
        </authorList>
    </citation>
    <scope>NUCLEOTIDE SEQUENCE [LARGE SCALE GENOMIC DNA]</scope>
    <source>
        <strain evidence="5 6">DSM 1989</strain>
    </source>
</reference>
<dbReference type="RefSeq" id="WP_071063404.1">
    <property type="nucleotide sequence ID" value="NZ_MKIE01000005.1"/>
</dbReference>
<evidence type="ECO:0000256" key="1">
    <source>
        <dbReference type="SAM" id="MobiDB-lite"/>
    </source>
</evidence>
<evidence type="ECO:0000259" key="4">
    <source>
        <dbReference type="Pfam" id="PF04536"/>
    </source>
</evidence>
<keyword evidence="6" id="KW-1185">Reference proteome</keyword>
<organism evidence="5 6">
    <name type="scientific">Andreesenia angusta</name>
    <dbReference type="NCBI Taxonomy" id="39480"/>
    <lineage>
        <taxon>Bacteria</taxon>
        <taxon>Bacillati</taxon>
        <taxon>Bacillota</taxon>
        <taxon>Tissierellia</taxon>
        <taxon>Tissierellales</taxon>
        <taxon>Gottschalkiaceae</taxon>
        <taxon>Andreesenia</taxon>
    </lineage>
</organism>
<feature type="signal peptide" evidence="3">
    <location>
        <begin position="1"/>
        <end position="22"/>
    </location>
</feature>
<accession>A0A1S1V6I2</accession>
<dbReference type="Gene3D" id="3.10.310.50">
    <property type="match status" value="1"/>
</dbReference>
<feature type="domain" description="TPM" evidence="4">
    <location>
        <begin position="34"/>
        <end position="158"/>
    </location>
</feature>
<keyword evidence="3" id="KW-0732">Signal</keyword>
<name>A0A1S1V6I2_9FIRM</name>
<dbReference type="PANTHER" id="PTHR30373:SF2">
    <property type="entry name" value="UPF0603 PROTEIN YGCG"/>
    <property type="match status" value="1"/>
</dbReference>
<comment type="caution">
    <text evidence="5">The sequence shown here is derived from an EMBL/GenBank/DDBJ whole genome shotgun (WGS) entry which is preliminary data.</text>
</comment>
<proteinExistence type="predicted"/>
<keyword evidence="2" id="KW-0472">Membrane</keyword>
<keyword evidence="2" id="KW-1133">Transmembrane helix</keyword>
<dbReference type="PANTHER" id="PTHR30373">
    <property type="entry name" value="UPF0603 PROTEIN YGCG"/>
    <property type="match status" value="1"/>
</dbReference>
<dbReference type="AlphaFoldDB" id="A0A1S1V6I2"/>
<evidence type="ECO:0000256" key="3">
    <source>
        <dbReference type="SAM" id="SignalP"/>
    </source>
</evidence>
<feature type="region of interest" description="Disordered" evidence="1">
    <location>
        <begin position="230"/>
        <end position="255"/>
    </location>
</feature>